<sequence length="73" mass="8151">MFPEVKRRRDDRDQQREELGNAFRKLLNLSYSGSWSTANAAPSSDCEMFTPACKGSAGEPRIDKSTLSALKAR</sequence>
<dbReference type="AlphaFoldDB" id="A0AAD3MLN7"/>
<protein>
    <submittedName>
        <fullName evidence="2">Rap1 GTPase-activating protein 2 isoform X1</fullName>
    </submittedName>
</protein>
<evidence type="ECO:0000313" key="2">
    <source>
        <dbReference type="EMBL" id="GLD57043.1"/>
    </source>
</evidence>
<evidence type="ECO:0000313" key="3">
    <source>
        <dbReference type="Proteomes" id="UP001279410"/>
    </source>
</evidence>
<reference evidence="2" key="1">
    <citation type="submission" date="2022-08" db="EMBL/GenBank/DDBJ databases">
        <title>Genome sequencing of akame (Lates japonicus).</title>
        <authorList>
            <person name="Hashiguchi Y."/>
            <person name="Takahashi H."/>
        </authorList>
    </citation>
    <scope>NUCLEOTIDE SEQUENCE</scope>
    <source>
        <strain evidence="2">Kochi</strain>
    </source>
</reference>
<organism evidence="2 3">
    <name type="scientific">Lates japonicus</name>
    <name type="common">Japanese lates</name>
    <dbReference type="NCBI Taxonomy" id="270547"/>
    <lineage>
        <taxon>Eukaryota</taxon>
        <taxon>Metazoa</taxon>
        <taxon>Chordata</taxon>
        <taxon>Craniata</taxon>
        <taxon>Vertebrata</taxon>
        <taxon>Euteleostomi</taxon>
        <taxon>Actinopterygii</taxon>
        <taxon>Neopterygii</taxon>
        <taxon>Teleostei</taxon>
        <taxon>Neoteleostei</taxon>
        <taxon>Acanthomorphata</taxon>
        <taxon>Carangaria</taxon>
        <taxon>Carangaria incertae sedis</taxon>
        <taxon>Centropomidae</taxon>
        <taxon>Lates</taxon>
    </lineage>
</organism>
<evidence type="ECO:0000256" key="1">
    <source>
        <dbReference type="SAM" id="MobiDB-lite"/>
    </source>
</evidence>
<keyword evidence="3" id="KW-1185">Reference proteome</keyword>
<dbReference type="EMBL" id="BRZM01000029">
    <property type="protein sequence ID" value="GLD57043.1"/>
    <property type="molecule type" value="Genomic_DNA"/>
</dbReference>
<name>A0AAD3MLN7_LATJO</name>
<gene>
    <name evidence="2" type="ORF">AKAME5_000931600</name>
</gene>
<dbReference type="Proteomes" id="UP001279410">
    <property type="component" value="Unassembled WGS sequence"/>
</dbReference>
<proteinExistence type="predicted"/>
<accession>A0AAD3MLN7</accession>
<feature type="region of interest" description="Disordered" evidence="1">
    <location>
        <begin position="52"/>
        <end position="73"/>
    </location>
</feature>
<comment type="caution">
    <text evidence="2">The sequence shown here is derived from an EMBL/GenBank/DDBJ whole genome shotgun (WGS) entry which is preliminary data.</text>
</comment>